<evidence type="ECO:0000313" key="2">
    <source>
        <dbReference type="Proteomes" id="UP001302652"/>
    </source>
</evidence>
<accession>A0ABZ0EGB6</accession>
<dbReference type="RefSeq" id="WP_317017924.1">
    <property type="nucleotide sequence ID" value="NZ_CP136512.1"/>
</dbReference>
<reference evidence="1 2" key="1">
    <citation type="submission" date="2023-10" db="EMBL/GenBank/DDBJ databases">
        <title>Surface-active antibiotics is a multifunctional adaptation for post-fire microbes.</title>
        <authorList>
            <person name="Liu M.D."/>
            <person name="Du Y."/>
            <person name="Koupaei S.K."/>
            <person name="Kim N.R."/>
            <person name="Zhang W."/>
            <person name="Traxler M.F."/>
        </authorList>
    </citation>
    <scope>NUCLEOTIDE SEQUENCE [LARGE SCALE GENOMIC DNA]</scope>
    <source>
        <strain evidence="1 2">F3</strain>
    </source>
</reference>
<keyword evidence="2" id="KW-1185">Reference proteome</keyword>
<name>A0ABZ0EGB6_9BURK</name>
<organism evidence="1 2">
    <name type="scientific">Paraburkholderia kirstenboschensis</name>
    <dbReference type="NCBI Taxonomy" id="1245436"/>
    <lineage>
        <taxon>Bacteria</taxon>
        <taxon>Pseudomonadati</taxon>
        <taxon>Pseudomonadota</taxon>
        <taxon>Betaproteobacteria</taxon>
        <taxon>Burkholderiales</taxon>
        <taxon>Burkholderiaceae</taxon>
        <taxon>Paraburkholderia</taxon>
    </lineage>
</organism>
<proteinExistence type="predicted"/>
<gene>
    <name evidence="1" type="ORF">RW095_20245</name>
</gene>
<evidence type="ECO:0000313" key="1">
    <source>
        <dbReference type="EMBL" id="WOD15599.1"/>
    </source>
</evidence>
<dbReference type="EMBL" id="CP136512">
    <property type="protein sequence ID" value="WOD15599.1"/>
    <property type="molecule type" value="Genomic_DNA"/>
</dbReference>
<protein>
    <submittedName>
        <fullName evidence="1">Uncharacterized protein</fullName>
    </submittedName>
</protein>
<dbReference type="Gene3D" id="3.90.226.10">
    <property type="entry name" value="2-enoyl-CoA Hydratase, Chain A, domain 1"/>
    <property type="match status" value="1"/>
</dbReference>
<dbReference type="Proteomes" id="UP001302652">
    <property type="component" value="Chromosome 2"/>
</dbReference>
<sequence length="73" mass="8313">MNLLGPALVRDRVTLIRNAEADDITKVLVFRSADPDYFISHVDVTKVKEYREEAAKLTGEPSIALLFRLPERQ</sequence>